<evidence type="ECO:0000313" key="2">
    <source>
        <dbReference type="Proteomes" id="UP000789920"/>
    </source>
</evidence>
<dbReference type="EMBL" id="CAJVQC010043183">
    <property type="protein sequence ID" value="CAG8776935.1"/>
    <property type="molecule type" value="Genomic_DNA"/>
</dbReference>
<gene>
    <name evidence="1" type="ORF">RPERSI_LOCUS17056</name>
</gene>
<dbReference type="Proteomes" id="UP000789920">
    <property type="component" value="Unassembled WGS sequence"/>
</dbReference>
<proteinExistence type="predicted"/>
<feature type="non-terminal residue" evidence="1">
    <location>
        <position position="1"/>
    </location>
</feature>
<keyword evidence="2" id="KW-1185">Reference proteome</keyword>
<sequence>ESSVHTLRITATTIEFLDNQENQVQIEYAPELVEGDRMPLYIEDLHRLGDPVKELDQLDPVTLLQYYYQLGERMAVYNWNSYVREEMKDQFTSGKYRNALRTARRVYTLYNIRGVHNLLVTQHLSANILHAMNKANFNTLCEEAKKGLEKENEHLVNQNIMLAGARV</sequence>
<name>A0ACA9R4N0_9GLOM</name>
<protein>
    <submittedName>
        <fullName evidence="1">27514_t:CDS:1</fullName>
    </submittedName>
</protein>
<evidence type="ECO:0000313" key="1">
    <source>
        <dbReference type="EMBL" id="CAG8776935.1"/>
    </source>
</evidence>
<accession>A0ACA9R4N0</accession>
<organism evidence="1 2">
    <name type="scientific">Racocetra persica</name>
    <dbReference type="NCBI Taxonomy" id="160502"/>
    <lineage>
        <taxon>Eukaryota</taxon>
        <taxon>Fungi</taxon>
        <taxon>Fungi incertae sedis</taxon>
        <taxon>Mucoromycota</taxon>
        <taxon>Glomeromycotina</taxon>
        <taxon>Glomeromycetes</taxon>
        <taxon>Diversisporales</taxon>
        <taxon>Gigasporaceae</taxon>
        <taxon>Racocetra</taxon>
    </lineage>
</organism>
<reference evidence="1" key="1">
    <citation type="submission" date="2021-06" db="EMBL/GenBank/DDBJ databases">
        <authorList>
            <person name="Kallberg Y."/>
            <person name="Tangrot J."/>
            <person name="Rosling A."/>
        </authorList>
    </citation>
    <scope>NUCLEOTIDE SEQUENCE</scope>
    <source>
        <strain evidence="1">MA461A</strain>
    </source>
</reference>
<comment type="caution">
    <text evidence="1">The sequence shown here is derived from an EMBL/GenBank/DDBJ whole genome shotgun (WGS) entry which is preliminary data.</text>
</comment>